<evidence type="ECO:0008006" key="5">
    <source>
        <dbReference type="Google" id="ProtNLM"/>
    </source>
</evidence>
<evidence type="ECO:0000313" key="4">
    <source>
        <dbReference type="Proteomes" id="UP000297014"/>
    </source>
</evidence>
<keyword evidence="3" id="KW-1185">Reference proteome</keyword>
<proteinExistence type="predicted"/>
<comment type="caution">
    <text evidence="1">The sequence shown here is derived from an EMBL/GenBank/DDBJ whole genome shotgun (WGS) entry which is preliminary data.</text>
</comment>
<dbReference type="STRING" id="1218173.BALCAV_0208980"/>
<evidence type="ECO:0000313" key="3">
    <source>
        <dbReference type="Proteomes" id="UP000002754"/>
    </source>
</evidence>
<name>A0A094WNX4_ALKAL</name>
<reference evidence="2 4" key="2">
    <citation type="submission" date="2014-01" db="EMBL/GenBank/DDBJ databases">
        <title>Draft genome sequencing of Bacillus alcalophilus CGMCC 1.3604.</title>
        <authorList>
            <person name="Yang J."/>
            <person name="Diao L."/>
            <person name="Yang S."/>
        </authorList>
    </citation>
    <scope>NUCLEOTIDE SEQUENCE [LARGE SCALE GENOMIC DNA]</scope>
    <source>
        <strain evidence="2 4">CGMCC 1.3604</strain>
    </source>
</reference>
<dbReference type="EMBL" id="JALP01000160">
    <property type="protein sequence ID" value="THG90342.1"/>
    <property type="molecule type" value="Genomic_DNA"/>
</dbReference>
<sequence>MKKTKRQKPKLPKVLSELNLSEQLEEEKYIQNGLIENQVIHVQEYEKVFFDQSVFKNVSFVGSFFELLECADVIFDHCDFSNAELNQAVFHRVEFIHCKMTGCHLSEAHFRHVSMNHTLAPYVEFNHANFKQVLFEESVLEHANFFEAKFEAVEFVKSKLNEASFYEVRLNGIDISTCEFERISVSSEQLAGCIISPEQAIGFVKAFGMVVKES</sequence>
<dbReference type="InterPro" id="IPR052949">
    <property type="entry name" value="PA_immunity-related"/>
</dbReference>
<dbReference type="Proteomes" id="UP000297014">
    <property type="component" value="Unassembled WGS sequence"/>
</dbReference>
<dbReference type="Gene3D" id="2.160.20.80">
    <property type="entry name" value="E3 ubiquitin-protein ligase SopA"/>
    <property type="match status" value="1"/>
</dbReference>
<protein>
    <recommendedName>
        <fullName evidence="5">Quinolone resistance protein</fullName>
    </recommendedName>
</protein>
<dbReference type="eggNOG" id="COG1357">
    <property type="taxonomic scope" value="Bacteria"/>
</dbReference>
<evidence type="ECO:0000313" key="2">
    <source>
        <dbReference type="EMBL" id="THG90342.1"/>
    </source>
</evidence>
<organism evidence="1 3">
    <name type="scientific">Alkalihalobacillus alcalophilus ATCC 27647 = CGMCC 1.3604</name>
    <dbReference type="NCBI Taxonomy" id="1218173"/>
    <lineage>
        <taxon>Bacteria</taxon>
        <taxon>Bacillati</taxon>
        <taxon>Bacillota</taxon>
        <taxon>Bacilli</taxon>
        <taxon>Bacillales</taxon>
        <taxon>Bacillaceae</taxon>
        <taxon>Alkalihalobacillus</taxon>
    </lineage>
</organism>
<dbReference type="EMBL" id="ALPT02000024">
    <property type="protein sequence ID" value="KGA97663.1"/>
    <property type="molecule type" value="Genomic_DNA"/>
</dbReference>
<dbReference type="PANTHER" id="PTHR42999:SF1">
    <property type="entry name" value="PENTAPEPTIDE REPEAT-CONTAINING PROTEIN"/>
    <property type="match status" value="1"/>
</dbReference>
<reference evidence="1 3" key="1">
    <citation type="journal article" date="2014" name="Genome Announc.">
        <title>Draft Genome Sequence of Bacillus alcalophilus AV1934, a Classic Alkaliphile Isolated from Human Feces in 1934.</title>
        <authorList>
            <person name="Attie O."/>
            <person name="Jayaprakash A."/>
            <person name="Shah H."/>
            <person name="Paulsen I.T."/>
            <person name="Morino M."/>
            <person name="Takahashi Y."/>
            <person name="Narumi I."/>
            <person name="Sachidanandam R."/>
            <person name="Satoh K."/>
            <person name="Ito M."/>
            <person name="Krulwich T.A."/>
        </authorList>
    </citation>
    <scope>NUCLEOTIDE SEQUENCE [LARGE SCALE GENOMIC DNA]</scope>
    <source>
        <strain evidence="1 3">AV1934</strain>
    </source>
</reference>
<dbReference type="RefSeq" id="WP_003322192.1">
    <property type="nucleotide sequence ID" value="NZ_ALPT02000024.1"/>
</dbReference>
<dbReference type="SUPFAM" id="SSF141571">
    <property type="entry name" value="Pentapeptide repeat-like"/>
    <property type="match status" value="1"/>
</dbReference>
<accession>A0A094WNX4</accession>
<evidence type="ECO:0000313" key="1">
    <source>
        <dbReference type="EMBL" id="KGA97663.1"/>
    </source>
</evidence>
<dbReference type="Pfam" id="PF13599">
    <property type="entry name" value="Pentapeptide_4"/>
    <property type="match status" value="1"/>
</dbReference>
<dbReference type="OrthoDB" id="9798656at2"/>
<gene>
    <name evidence="2" type="ORF">AJ85_11350</name>
    <name evidence="1" type="ORF">BALCAV_0208980</name>
</gene>
<dbReference type="PANTHER" id="PTHR42999">
    <property type="entry name" value="ANTIBIOTIC RESISTANCE PROTEIN MCBG"/>
    <property type="match status" value="1"/>
</dbReference>
<dbReference type="AlphaFoldDB" id="A0A094WNX4"/>
<dbReference type="InterPro" id="IPR001646">
    <property type="entry name" value="5peptide_repeat"/>
</dbReference>
<dbReference type="Proteomes" id="UP000002754">
    <property type="component" value="Unassembled WGS sequence"/>
</dbReference>